<dbReference type="EMBL" id="VIAQ01000017">
    <property type="protein sequence ID" value="TQD24360.1"/>
    <property type="molecule type" value="Genomic_DNA"/>
</dbReference>
<dbReference type="AlphaFoldDB" id="A0A7Z8KN89"/>
<keyword evidence="9" id="KW-1185">Reference proteome</keyword>
<dbReference type="PANTHER" id="PTHR18968">
    <property type="entry name" value="THIAMINE PYROPHOSPHATE ENZYMES"/>
    <property type="match status" value="1"/>
</dbReference>
<dbReference type="GO" id="GO:0050660">
    <property type="term" value="F:flavin adenine dinucleotide binding"/>
    <property type="evidence" value="ECO:0007669"/>
    <property type="project" value="TreeGrafter"/>
</dbReference>
<dbReference type="SUPFAM" id="SSF52518">
    <property type="entry name" value="Thiamin diphosphate-binding fold (THDP-binding)"/>
    <property type="match status" value="2"/>
</dbReference>
<evidence type="ECO:0000259" key="6">
    <source>
        <dbReference type="Pfam" id="PF02775"/>
    </source>
</evidence>
<evidence type="ECO:0000313" key="8">
    <source>
        <dbReference type="EMBL" id="TQD24360.1"/>
    </source>
</evidence>
<dbReference type="Pfam" id="PF02775">
    <property type="entry name" value="TPP_enzyme_C"/>
    <property type="match status" value="1"/>
</dbReference>
<dbReference type="OrthoDB" id="6837at2157"/>
<name>A0A7Z8KN89_9EURY</name>
<dbReference type="Pfam" id="PF00205">
    <property type="entry name" value="TPP_enzyme_M"/>
    <property type="match status" value="1"/>
</dbReference>
<evidence type="ECO:0000256" key="1">
    <source>
        <dbReference type="ARBA" id="ARBA00001964"/>
    </source>
</evidence>
<feature type="domain" description="Thiamine pyrophosphate enzyme central" evidence="5">
    <location>
        <begin position="196"/>
        <end position="328"/>
    </location>
</feature>
<protein>
    <submittedName>
        <fullName evidence="8">Thiamine pyrophosphate-binding protein</fullName>
    </submittedName>
</protein>
<dbReference type="GO" id="GO:0044272">
    <property type="term" value="P:sulfur compound biosynthetic process"/>
    <property type="evidence" value="ECO:0007669"/>
    <property type="project" value="UniProtKB-ARBA"/>
</dbReference>
<organism evidence="8 9">
    <name type="scientific">Methanolobus vulcani</name>
    <dbReference type="NCBI Taxonomy" id="38026"/>
    <lineage>
        <taxon>Archaea</taxon>
        <taxon>Methanobacteriati</taxon>
        <taxon>Methanobacteriota</taxon>
        <taxon>Stenosarchaea group</taxon>
        <taxon>Methanomicrobia</taxon>
        <taxon>Methanosarcinales</taxon>
        <taxon>Methanosarcinaceae</taxon>
        <taxon>Methanolobus</taxon>
    </lineage>
</organism>
<comment type="similarity">
    <text evidence="2 4">Belongs to the TPP enzyme family.</text>
</comment>
<dbReference type="InterPro" id="IPR045229">
    <property type="entry name" value="TPP_enz"/>
</dbReference>
<dbReference type="GO" id="GO:0000287">
    <property type="term" value="F:magnesium ion binding"/>
    <property type="evidence" value="ECO:0007669"/>
    <property type="project" value="InterPro"/>
</dbReference>
<dbReference type="GO" id="GO:0005948">
    <property type="term" value="C:acetolactate synthase complex"/>
    <property type="evidence" value="ECO:0007669"/>
    <property type="project" value="TreeGrafter"/>
</dbReference>
<feature type="domain" description="Thiamine pyrophosphate enzyme TPP-binding" evidence="6">
    <location>
        <begin position="391"/>
        <end position="540"/>
    </location>
</feature>
<evidence type="ECO:0000259" key="7">
    <source>
        <dbReference type="Pfam" id="PF02776"/>
    </source>
</evidence>
<comment type="cofactor">
    <cofactor evidence="1">
        <name>thiamine diphosphate</name>
        <dbReference type="ChEBI" id="CHEBI:58937"/>
    </cofactor>
</comment>
<accession>A0A7Z8KN89</accession>
<gene>
    <name evidence="8" type="ORF">FKV42_10490</name>
</gene>
<dbReference type="Proteomes" id="UP000319335">
    <property type="component" value="Unassembled WGS sequence"/>
</dbReference>
<evidence type="ECO:0000256" key="2">
    <source>
        <dbReference type="ARBA" id="ARBA00007812"/>
    </source>
</evidence>
<evidence type="ECO:0000259" key="5">
    <source>
        <dbReference type="Pfam" id="PF00205"/>
    </source>
</evidence>
<dbReference type="InterPro" id="IPR039368">
    <property type="entry name" value="AHAS_TPP"/>
</dbReference>
<dbReference type="FunFam" id="3.40.50.970:FF:000007">
    <property type="entry name" value="Acetolactate synthase"/>
    <property type="match status" value="1"/>
</dbReference>
<keyword evidence="3 4" id="KW-0786">Thiamine pyrophosphate</keyword>
<evidence type="ECO:0000256" key="4">
    <source>
        <dbReference type="RuleBase" id="RU362132"/>
    </source>
</evidence>
<dbReference type="PANTHER" id="PTHR18968:SF13">
    <property type="entry name" value="ACETOLACTATE SYNTHASE CATALYTIC SUBUNIT, MITOCHONDRIAL"/>
    <property type="match status" value="1"/>
</dbReference>
<dbReference type="PROSITE" id="PS00187">
    <property type="entry name" value="TPP_ENZYMES"/>
    <property type="match status" value="1"/>
</dbReference>
<dbReference type="InterPro" id="IPR029061">
    <property type="entry name" value="THDP-binding"/>
</dbReference>
<dbReference type="CDD" id="cd07035">
    <property type="entry name" value="TPP_PYR_POX_like"/>
    <property type="match status" value="1"/>
</dbReference>
<dbReference type="GO" id="GO:0009097">
    <property type="term" value="P:isoleucine biosynthetic process"/>
    <property type="evidence" value="ECO:0007669"/>
    <property type="project" value="TreeGrafter"/>
</dbReference>
<dbReference type="GO" id="GO:0030976">
    <property type="term" value="F:thiamine pyrophosphate binding"/>
    <property type="evidence" value="ECO:0007669"/>
    <property type="project" value="InterPro"/>
</dbReference>
<comment type="caution">
    <text evidence="8">The sequence shown here is derived from an EMBL/GenBank/DDBJ whole genome shotgun (WGS) entry which is preliminary data.</text>
</comment>
<feature type="domain" description="Thiamine pyrophosphate enzyme N-terminal TPP-binding" evidence="7">
    <location>
        <begin position="4"/>
        <end position="116"/>
    </location>
</feature>
<reference evidence="8 9" key="1">
    <citation type="submission" date="2019-06" db="EMBL/GenBank/DDBJ databases">
        <title>Draft genome sequence of Methanolobus vulcani B1d.</title>
        <authorList>
            <person name="Creighbaum A.J."/>
            <person name="Ticak T."/>
            <person name="Hariraju D."/>
            <person name="Arivett B.A."/>
            <person name="Ferguson D.J.Jr."/>
        </authorList>
    </citation>
    <scope>NUCLEOTIDE SEQUENCE [LARGE SCALE GENOMIC DNA]</scope>
    <source>
        <strain evidence="8 9">B1d</strain>
    </source>
</reference>
<proteinExistence type="inferred from homology"/>
<dbReference type="Gene3D" id="3.40.50.1220">
    <property type="entry name" value="TPP-binding domain"/>
    <property type="match status" value="1"/>
</dbReference>
<dbReference type="GO" id="GO:0009099">
    <property type="term" value="P:L-valine biosynthetic process"/>
    <property type="evidence" value="ECO:0007669"/>
    <property type="project" value="TreeGrafter"/>
</dbReference>
<dbReference type="InterPro" id="IPR000399">
    <property type="entry name" value="TPP-bd_CS"/>
</dbReference>
<dbReference type="InterPro" id="IPR029035">
    <property type="entry name" value="DHS-like_NAD/FAD-binding_dom"/>
</dbReference>
<dbReference type="Pfam" id="PF02776">
    <property type="entry name" value="TPP_enzyme_N"/>
    <property type="match status" value="1"/>
</dbReference>
<evidence type="ECO:0000256" key="3">
    <source>
        <dbReference type="ARBA" id="ARBA00023052"/>
    </source>
</evidence>
<dbReference type="InterPro" id="IPR012001">
    <property type="entry name" value="Thiamin_PyroP_enz_TPP-bd_dom"/>
</dbReference>
<dbReference type="InterPro" id="IPR012000">
    <property type="entry name" value="Thiamin_PyroP_enz_cen_dom"/>
</dbReference>
<dbReference type="SUPFAM" id="SSF52467">
    <property type="entry name" value="DHS-like NAD/FAD-binding domain"/>
    <property type="match status" value="1"/>
</dbReference>
<sequence length="574" mass="63699">MEEMNGAEILVKCLEDLGVKQIFGYTGAAILPVFHALEKSDIEIVINSNEQSAAFSAAGYSRSSNEVGVAIVTSGPAITNTLTSVADAYGDSIPLLVFAGQVPEYKIGTDSFQHINVESVFGEASKKVILLSSDDDVESIVKDAYYFAKSGKPGPVVIDFPLNKQLRTHEYNDINIMRFEESYNDDRHLCDDQCEEFFQLFLNSKKPLLYLGGGLNSEAGSHAIREFNEYFRIPAVNTLMAKGVLDGRNDLNLGMLGMFGTPYANMLIQENDFFFAIGVRWDDRVAEKVGFAIGTDVAYIDIHPEKMHQIKIERSPKFTFIGDAATAVMDLLNYAKRHNITLNITEWQERARKLKRTWPLDYNRQSESIQSAEVMSMLSDYIDDNTRITTGVGNHQMLAAQYLPMQKAKSFMTSGSFGTMGFSMPTSIGVHFANPDARVIAIDGDGSLRMNLGELHTIASLDLPIKILMLNNRIDGMVQNLQDAAYDGVRTGTQRPKDVNFSEIAESFGFAFAERITDRKDLKDGMEAFLNSEGPCFLEICTDREEVLYPKVPAGGAYKDMILGPYIKEVTDSA</sequence>
<dbReference type="GO" id="GO:0003984">
    <property type="term" value="F:acetolactate synthase activity"/>
    <property type="evidence" value="ECO:0007669"/>
    <property type="project" value="TreeGrafter"/>
</dbReference>
<dbReference type="InterPro" id="IPR011766">
    <property type="entry name" value="TPP_enzyme_TPP-bd"/>
</dbReference>
<dbReference type="CDD" id="cd02015">
    <property type="entry name" value="TPP_AHAS"/>
    <property type="match status" value="1"/>
</dbReference>
<dbReference type="RefSeq" id="WP_154810216.1">
    <property type="nucleotide sequence ID" value="NZ_VIAQ01000017.1"/>
</dbReference>
<dbReference type="Gene3D" id="3.40.50.970">
    <property type="match status" value="2"/>
</dbReference>
<evidence type="ECO:0000313" key="9">
    <source>
        <dbReference type="Proteomes" id="UP000319335"/>
    </source>
</evidence>